<name>A0A1F5EVH0_9BACT</name>
<comment type="similarity">
    <text evidence="4">Belongs to the fabD family.</text>
</comment>
<dbReference type="GO" id="GO:0005829">
    <property type="term" value="C:cytosol"/>
    <property type="evidence" value="ECO:0007669"/>
    <property type="project" value="TreeGrafter"/>
</dbReference>
<dbReference type="Gene3D" id="3.30.70.250">
    <property type="entry name" value="Malonyl-CoA ACP transacylase, ACP-binding"/>
    <property type="match status" value="1"/>
</dbReference>
<comment type="catalytic activity">
    <reaction evidence="3 4">
        <text>holo-[ACP] + malonyl-CoA = malonyl-[ACP] + CoA</text>
        <dbReference type="Rhea" id="RHEA:41792"/>
        <dbReference type="Rhea" id="RHEA-COMP:9623"/>
        <dbReference type="Rhea" id="RHEA-COMP:9685"/>
        <dbReference type="ChEBI" id="CHEBI:57287"/>
        <dbReference type="ChEBI" id="CHEBI:57384"/>
        <dbReference type="ChEBI" id="CHEBI:64479"/>
        <dbReference type="ChEBI" id="CHEBI:78449"/>
        <dbReference type="EC" id="2.3.1.39"/>
    </reaction>
</comment>
<comment type="caution">
    <text evidence="7">The sequence shown here is derived from an EMBL/GenBank/DDBJ whole genome shotgun (WGS) entry which is preliminary data.</text>
</comment>
<dbReference type="InterPro" id="IPR004410">
    <property type="entry name" value="Malonyl_CoA-ACP_transAc_FabD"/>
</dbReference>
<evidence type="ECO:0000256" key="4">
    <source>
        <dbReference type="PIRNR" id="PIRNR000446"/>
    </source>
</evidence>
<dbReference type="GO" id="GO:0006633">
    <property type="term" value="P:fatty acid biosynthetic process"/>
    <property type="evidence" value="ECO:0007669"/>
    <property type="project" value="TreeGrafter"/>
</dbReference>
<dbReference type="NCBIfam" id="TIGR00128">
    <property type="entry name" value="fabD"/>
    <property type="match status" value="1"/>
</dbReference>
<dbReference type="Pfam" id="PF00698">
    <property type="entry name" value="Acyl_transf_1"/>
    <property type="match status" value="1"/>
</dbReference>
<dbReference type="EC" id="2.3.1.39" evidence="4"/>
<evidence type="ECO:0000256" key="5">
    <source>
        <dbReference type="PIRSR" id="PIRSR000446-1"/>
    </source>
</evidence>
<dbReference type="GO" id="GO:0004314">
    <property type="term" value="F:[acyl-carrier-protein] S-malonyltransferase activity"/>
    <property type="evidence" value="ECO:0007669"/>
    <property type="project" value="UniProtKB-EC"/>
</dbReference>
<evidence type="ECO:0000256" key="1">
    <source>
        <dbReference type="ARBA" id="ARBA00022679"/>
    </source>
</evidence>
<dbReference type="InterPro" id="IPR050858">
    <property type="entry name" value="Mal-CoA-ACP_Trans/PKS_FabD"/>
</dbReference>
<keyword evidence="1 4" id="KW-0808">Transferase</keyword>
<feature type="active site" evidence="5">
    <location>
        <position position="93"/>
    </location>
</feature>
<dbReference type="InterPro" id="IPR016035">
    <property type="entry name" value="Acyl_Trfase/lysoPLipase"/>
</dbReference>
<evidence type="ECO:0000313" key="8">
    <source>
        <dbReference type="Proteomes" id="UP000177187"/>
    </source>
</evidence>
<dbReference type="SUPFAM" id="SSF52151">
    <property type="entry name" value="FabD/lysophospholipase-like"/>
    <property type="match status" value="1"/>
</dbReference>
<proteinExistence type="inferred from homology"/>
<dbReference type="InterPro" id="IPR024925">
    <property type="entry name" value="Malonyl_CoA-ACP_transAc"/>
</dbReference>
<feature type="domain" description="Malonyl-CoA:ACP transacylase (MAT)" evidence="6">
    <location>
        <begin position="7"/>
        <end position="303"/>
    </location>
</feature>
<evidence type="ECO:0000256" key="2">
    <source>
        <dbReference type="ARBA" id="ARBA00023315"/>
    </source>
</evidence>
<dbReference type="Gene3D" id="3.40.366.10">
    <property type="entry name" value="Malonyl-Coenzyme A Acyl Carrier Protein, domain 2"/>
    <property type="match status" value="1"/>
</dbReference>
<organism evidence="7 8">
    <name type="scientific">Candidatus Coatesbacteria bacterium RBG_13_66_14</name>
    <dbReference type="NCBI Taxonomy" id="1817816"/>
    <lineage>
        <taxon>Bacteria</taxon>
        <taxon>Candidatus Coatesiibacteriota</taxon>
    </lineage>
</organism>
<dbReference type="SUPFAM" id="SSF55048">
    <property type="entry name" value="Probable ACP-binding domain of malonyl-CoA ACP transacylase"/>
    <property type="match status" value="1"/>
</dbReference>
<reference evidence="7 8" key="1">
    <citation type="journal article" date="2016" name="Nat. Commun.">
        <title>Thousands of microbial genomes shed light on interconnected biogeochemical processes in an aquifer system.</title>
        <authorList>
            <person name="Anantharaman K."/>
            <person name="Brown C.T."/>
            <person name="Hug L.A."/>
            <person name="Sharon I."/>
            <person name="Castelle C.J."/>
            <person name="Probst A.J."/>
            <person name="Thomas B.C."/>
            <person name="Singh A."/>
            <person name="Wilkins M.J."/>
            <person name="Karaoz U."/>
            <person name="Brodie E.L."/>
            <person name="Williams K.H."/>
            <person name="Hubbard S.S."/>
            <person name="Banfield J.F."/>
        </authorList>
    </citation>
    <scope>NUCLEOTIDE SEQUENCE [LARGE SCALE GENOMIC DNA]</scope>
</reference>
<evidence type="ECO:0000259" key="6">
    <source>
        <dbReference type="SMART" id="SM00827"/>
    </source>
</evidence>
<dbReference type="InterPro" id="IPR014043">
    <property type="entry name" value="Acyl_transferase_dom"/>
</dbReference>
<dbReference type="AlphaFoldDB" id="A0A1F5EVH0"/>
<dbReference type="PANTHER" id="PTHR42681:SF1">
    <property type="entry name" value="MALONYL-COA-ACYL CARRIER PROTEIN TRANSACYLASE, MITOCHONDRIAL"/>
    <property type="match status" value="1"/>
</dbReference>
<dbReference type="Proteomes" id="UP000177187">
    <property type="component" value="Unassembled WGS sequence"/>
</dbReference>
<dbReference type="PIRSF" id="PIRSF000446">
    <property type="entry name" value="Mct"/>
    <property type="match status" value="1"/>
</dbReference>
<keyword evidence="2 4" id="KW-0012">Acyltransferase</keyword>
<protein>
    <recommendedName>
        <fullName evidence="4">Malonyl CoA-acyl carrier protein transacylase</fullName>
        <ecNumber evidence="4">2.3.1.39</ecNumber>
    </recommendedName>
</protein>
<dbReference type="InterPro" id="IPR016036">
    <property type="entry name" value="Malonyl_transacylase_ACP-bd"/>
</dbReference>
<evidence type="ECO:0000256" key="3">
    <source>
        <dbReference type="ARBA" id="ARBA00048462"/>
    </source>
</evidence>
<dbReference type="SMART" id="SM00827">
    <property type="entry name" value="PKS_AT"/>
    <property type="match status" value="1"/>
</dbReference>
<dbReference type="STRING" id="1817816.A2Y64_00345"/>
<evidence type="ECO:0000313" key="7">
    <source>
        <dbReference type="EMBL" id="OGD71388.1"/>
    </source>
</evidence>
<sequence>MMKLAAVFPGQGSQTVGMGRALFDAFCVARELFERADDALGYSIKKLCFEGPYEELTATENTQPAIYLVSYAAWACFREAVGDPGWTAAAGHSLGEYSAYAAAGALSFEDGLRLVRRRGELIRDASAKNPGTLAAVIGLEEDAILKLIPEARGAGRVELATVNAPNQMVVGGEVPGLERFVELAKGAGAKRAVLLNVSGPFHTSLVKDAAIALTGELARYTFNRPKFPVATNVTGKPVDEMDEIPQTLARQVAEPVLWLADAQYLEKLGVELAVEFGNGNVLAGLLKRCAPGIRVLGVGDPASLESTRAELVALGLI</sequence>
<dbReference type="EMBL" id="MFAF01000152">
    <property type="protein sequence ID" value="OGD71388.1"/>
    <property type="molecule type" value="Genomic_DNA"/>
</dbReference>
<feature type="active site" evidence="5">
    <location>
        <position position="202"/>
    </location>
</feature>
<dbReference type="PANTHER" id="PTHR42681">
    <property type="entry name" value="MALONYL-COA-ACYL CARRIER PROTEIN TRANSACYLASE, MITOCHONDRIAL"/>
    <property type="match status" value="1"/>
</dbReference>
<gene>
    <name evidence="7" type="ORF">A2Y64_00345</name>
</gene>
<dbReference type="InterPro" id="IPR001227">
    <property type="entry name" value="Ac_transferase_dom_sf"/>
</dbReference>
<accession>A0A1F5EVH0</accession>